<accession>A0ABR6C898</accession>
<organism evidence="2 3">
    <name type="scientific">Aminobacter ciceronei</name>
    <dbReference type="NCBI Taxonomy" id="150723"/>
    <lineage>
        <taxon>Bacteria</taxon>
        <taxon>Pseudomonadati</taxon>
        <taxon>Pseudomonadota</taxon>
        <taxon>Alphaproteobacteria</taxon>
        <taxon>Hyphomicrobiales</taxon>
        <taxon>Phyllobacteriaceae</taxon>
        <taxon>Aminobacter</taxon>
    </lineage>
</organism>
<dbReference type="Pfam" id="PF10137">
    <property type="entry name" value="CAP12-PCTIR_TIR"/>
    <property type="match status" value="1"/>
</dbReference>
<dbReference type="InterPro" id="IPR050397">
    <property type="entry name" value="Env_Response_Regulators"/>
</dbReference>
<evidence type="ECO:0000313" key="3">
    <source>
        <dbReference type="Proteomes" id="UP000587524"/>
    </source>
</evidence>
<keyword evidence="3" id="KW-1185">Reference proteome</keyword>
<dbReference type="PROSITE" id="PS50042">
    <property type="entry name" value="CNMP_BINDING_3"/>
    <property type="match status" value="1"/>
</dbReference>
<dbReference type="Gene3D" id="2.60.120.10">
    <property type="entry name" value="Jelly Rolls"/>
    <property type="match status" value="1"/>
</dbReference>
<sequence>MIERFEGEAGKRLRIATLAAQKIVMGNHSLAEELAERVELIAVTKGSAIIEQGASDNDVYLIFAGVFDVVVNGRLVAKRGPKDHVGEMAAIEPSQKRSASVYASEDGVVARVTEEAFADIASRHTALYRNIAQELSRRLMQRNMLVNNFREKIRIFIISSAEALPIARAVQNAFQHDAFVTIVWTDGVFRVANYTLQDLEAQIDDSDFAVAIAHADDLTDSRGKEWPSPRDNVVFELGLFMGRLGRARAILMEPREEKVKLPSDLAGITTITYRFEKGGDTAALLAPACNVLRDHINRMGPNNG</sequence>
<name>A0ABR6C898_9HYPH</name>
<reference evidence="2 3" key="1">
    <citation type="submission" date="2020-08" db="EMBL/GenBank/DDBJ databases">
        <title>Genomic Encyclopedia of Type Strains, Phase IV (KMG-IV): sequencing the most valuable type-strain genomes for metagenomic binning, comparative biology and taxonomic classification.</title>
        <authorList>
            <person name="Goeker M."/>
        </authorList>
    </citation>
    <scope>NUCLEOTIDE SEQUENCE [LARGE SCALE GENOMIC DNA]</scope>
    <source>
        <strain evidence="2 3">DSM 17455</strain>
    </source>
</reference>
<dbReference type="PANTHER" id="PTHR24567:SF74">
    <property type="entry name" value="HTH-TYPE TRANSCRIPTIONAL REGULATOR ARCR"/>
    <property type="match status" value="1"/>
</dbReference>
<dbReference type="SMART" id="SM00100">
    <property type="entry name" value="cNMP"/>
    <property type="match status" value="1"/>
</dbReference>
<gene>
    <name evidence="2" type="ORF">HNQ97_003241</name>
</gene>
<evidence type="ECO:0000313" key="2">
    <source>
        <dbReference type="EMBL" id="MBA9021235.1"/>
    </source>
</evidence>
<dbReference type="PANTHER" id="PTHR24567">
    <property type="entry name" value="CRP FAMILY TRANSCRIPTIONAL REGULATORY PROTEIN"/>
    <property type="match status" value="1"/>
</dbReference>
<protein>
    <submittedName>
        <fullName evidence="2">Nucleotide-binding protein</fullName>
    </submittedName>
</protein>
<dbReference type="InterPro" id="IPR018490">
    <property type="entry name" value="cNMP-bd_dom_sf"/>
</dbReference>
<dbReference type="Pfam" id="PF00027">
    <property type="entry name" value="cNMP_binding"/>
    <property type="match status" value="1"/>
</dbReference>
<dbReference type="Proteomes" id="UP000587524">
    <property type="component" value="Unassembled WGS sequence"/>
</dbReference>
<dbReference type="InterPro" id="IPR019302">
    <property type="entry name" value="CAP12/PCTIR_TIR_dom"/>
</dbReference>
<comment type="caution">
    <text evidence="2">The sequence shown here is derived from an EMBL/GenBank/DDBJ whole genome shotgun (WGS) entry which is preliminary data.</text>
</comment>
<dbReference type="InterPro" id="IPR000595">
    <property type="entry name" value="cNMP-bd_dom"/>
</dbReference>
<dbReference type="SUPFAM" id="SSF51206">
    <property type="entry name" value="cAMP-binding domain-like"/>
    <property type="match status" value="1"/>
</dbReference>
<proteinExistence type="predicted"/>
<dbReference type="CDD" id="cd00038">
    <property type="entry name" value="CAP_ED"/>
    <property type="match status" value="1"/>
</dbReference>
<dbReference type="RefSeq" id="WP_182574523.1">
    <property type="nucleotide sequence ID" value="NZ_JACJHY010000015.1"/>
</dbReference>
<evidence type="ECO:0000259" key="1">
    <source>
        <dbReference type="PROSITE" id="PS50042"/>
    </source>
</evidence>
<feature type="domain" description="Cyclic nucleotide-binding" evidence="1">
    <location>
        <begin position="33"/>
        <end position="138"/>
    </location>
</feature>
<dbReference type="EMBL" id="JACJHZ010000015">
    <property type="protein sequence ID" value="MBA9021235.1"/>
    <property type="molecule type" value="Genomic_DNA"/>
</dbReference>
<dbReference type="InterPro" id="IPR014710">
    <property type="entry name" value="RmlC-like_jellyroll"/>
</dbReference>